<evidence type="ECO:0000313" key="1">
    <source>
        <dbReference type="EMBL" id="CAF1008435.1"/>
    </source>
</evidence>
<sequence>MPSASTLLSFVPIVGPYMDINEGFEELHRGNGWKGTLKIAQGAGFMTLDLMTLGTLSTAVRTLSTASVRLGMGAAQVAGKLAAGEVMTIAERKAMEHVVKRCAAVALAKSGAYVTEKVGETVSDAMRRPAHEVYVTTIDVYPIVGSLETENEALVALLNQDLLTCISKFQEIDPCLKWPFSCSMTLQEIVEFLTNLKVVKGVDEARVGAVLRTRGSRTSVKVRCLVDDLVATVERKRAETAQGTRERPRSNTRGEHVINNSVLSVQKDIIDMFLDDSRFSPSQHAALRSKILPTTRIHQAYYEPFNPTVKCNIQTVMVAQIADGYFDANAGTYGVSIEVLRRLAKSHMMHLYENYNPNSGFKIGSPHSNGLSTACCLMNQMQIYVDCYALNYWLQQGGNMTTFQSSRLAVYQMFSNLIDKIDTWVDELKRSD</sequence>
<dbReference type="EMBL" id="CAJOBA010006603">
    <property type="protein sequence ID" value="CAF3777445.1"/>
    <property type="molecule type" value="Genomic_DNA"/>
</dbReference>
<name>A0A8S2IVQ5_9BILA</name>
<proteinExistence type="predicted"/>
<gene>
    <name evidence="1" type="ORF">OVA965_LOCUS14918</name>
    <name evidence="2" type="ORF">TMI583_LOCUS14923</name>
</gene>
<organism evidence="2 3">
    <name type="scientific">Didymodactylos carnosus</name>
    <dbReference type="NCBI Taxonomy" id="1234261"/>
    <lineage>
        <taxon>Eukaryota</taxon>
        <taxon>Metazoa</taxon>
        <taxon>Spiralia</taxon>
        <taxon>Gnathifera</taxon>
        <taxon>Rotifera</taxon>
        <taxon>Eurotatoria</taxon>
        <taxon>Bdelloidea</taxon>
        <taxon>Philodinida</taxon>
        <taxon>Philodinidae</taxon>
        <taxon>Didymodactylos</taxon>
    </lineage>
</organism>
<reference evidence="2" key="1">
    <citation type="submission" date="2021-02" db="EMBL/GenBank/DDBJ databases">
        <authorList>
            <person name="Nowell W R."/>
        </authorList>
    </citation>
    <scope>NUCLEOTIDE SEQUENCE</scope>
</reference>
<comment type="caution">
    <text evidence="2">The sequence shown here is derived from an EMBL/GenBank/DDBJ whole genome shotgun (WGS) entry which is preliminary data.</text>
</comment>
<protein>
    <submittedName>
        <fullName evidence="2">Uncharacterized protein</fullName>
    </submittedName>
</protein>
<dbReference type="AlphaFoldDB" id="A0A8S2IVQ5"/>
<accession>A0A8S2IVQ5</accession>
<evidence type="ECO:0000313" key="3">
    <source>
        <dbReference type="Proteomes" id="UP000682733"/>
    </source>
</evidence>
<dbReference type="Proteomes" id="UP000677228">
    <property type="component" value="Unassembled WGS sequence"/>
</dbReference>
<dbReference type="EMBL" id="CAJNOK010006594">
    <property type="protein sequence ID" value="CAF1008435.1"/>
    <property type="molecule type" value="Genomic_DNA"/>
</dbReference>
<evidence type="ECO:0000313" key="2">
    <source>
        <dbReference type="EMBL" id="CAF3777445.1"/>
    </source>
</evidence>
<dbReference type="Proteomes" id="UP000682733">
    <property type="component" value="Unassembled WGS sequence"/>
</dbReference>